<dbReference type="PIRSF" id="PIRSF037259">
    <property type="entry name" value="EcsB_ABC"/>
    <property type="match status" value="1"/>
</dbReference>
<feature type="transmembrane region" description="Helical" evidence="1">
    <location>
        <begin position="146"/>
        <end position="164"/>
    </location>
</feature>
<sequence length="418" mass="47843">MIFIWHLQMVNVMTDLQKLFSQRLSRHAGQLLKYLRLVFTDHFVIALFFFFGALGFAYQNELKRLTLGVWWGPWLTMLILVITLQMGRLATLLEPADAVFLLPAETTLHQYLKHARNYSLLMASFIQIAVGVVLLPFLARGDQMTLLEAAILIMTQLITKAAWMNWQLQQGVQQVKHSIGQVRLVNWLGAIVIFGLSLFVSVWVGLIAALLALSASIAGLGKRWHNGQLAWQSLITNENGRMMVLYRFFNLFTDVPQVKATVRRRRYLDPLWKLVIGHSTNPYLFLFTRGLGRDSDTFGLITRLTVMGMIILIFLTNQWASLVVMLLAIYLIGFQLLPFYREYEGKVFTHLFPVTKGQQLSAFKTVLTDVLTICAVLFVIVDVAVNWSWLRLLIDVVAMAAELIIFIGWYSGWRLRKS</sequence>
<feature type="transmembrane region" description="Helical" evidence="1">
    <location>
        <begin position="118"/>
        <end position="139"/>
    </location>
</feature>
<dbReference type="InterPro" id="IPR010288">
    <property type="entry name" value="EcsB_ABC"/>
</dbReference>
<feature type="transmembrane region" description="Helical" evidence="1">
    <location>
        <begin position="361"/>
        <end position="381"/>
    </location>
</feature>
<dbReference type="Proteomes" id="UP000449209">
    <property type="component" value="Unassembled WGS sequence"/>
</dbReference>
<feature type="transmembrane region" description="Helical" evidence="1">
    <location>
        <begin position="34"/>
        <end position="58"/>
    </location>
</feature>
<dbReference type="OrthoDB" id="2447941at2"/>
<feature type="transmembrane region" description="Helical" evidence="1">
    <location>
        <begin position="297"/>
        <end position="316"/>
    </location>
</feature>
<keyword evidence="1" id="KW-0472">Membrane</keyword>
<keyword evidence="1" id="KW-0812">Transmembrane</keyword>
<feature type="transmembrane region" description="Helical" evidence="1">
    <location>
        <begin position="387"/>
        <end position="410"/>
    </location>
</feature>
<feature type="transmembrane region" description="Helical" evidence="1">
    <location>
        <begin position="65"/>
        <end position="86"/>
    </location>
</feature>
<dbReference type="RefSeq" id="WP_161003319.1">
    <property type="nucleotide sequence ID" value="NZ_WEZQ01000005.1"/>
</dbReference>
<comment type="caution">
    <text evidence="2">The sequence shown here is derived from an EMBL/GenBank/DDBJ whole genome shotgun (WGS) entry which is preliminary data.</text>
</comment>
<keyword evidence="1" id="KW-1133">Transmembrane helix</keyword>
<dbReference type="GO" id="GO:0016020">
    <property type="term" value="C:membrane"/>
    <property type="evidence" value="ECO:0007669"/>
    <property type="project" value="InterPro"/>
</dbReference>
<dbReference type="EMBL" id="WEZQ01000005">
    <property type="protein sequence ID" value="MYV16884.1"/>
    <property type="molecule type" value="Genomic_DNA"/>
</dbReference>
<proteinExistence type="predicted"/>
<evidence type="ECO:0000313" key="3">
    <source>
        <dbReference type="Proteomes" id="UP000449209"/>
    </source>
</evidence>
<dbReference type="AlphaFoldDB" id="A0A6N9I2C6"/>
<reference evidence="2 3" key="1">
    <citation type="journal article" date="2019" name="Appl. Environ. Microbiol.">
        <title>Genetic determinants of hydroxycinnamic acid metabolism in heterofermentative lactobacilli.</title>
        <authorList>
            <person name="Gaur G."/>
            <person name="Oh J.H."/>
            <person name="Filannino P."/>
            <person name="Gobbetti M."/>
            <person name="van Pijkeren J.P."/>
            <person name="Ganzle M.G."/>
        </authorList>
    </citation>
    <scope>NUCLEOTIDE SEQUENCE [LARGE SCALE GENOMIC DNA]</scope>
    <source>
        <strain evidence="2 3">C5</strain>
    </source>
</reference>
<name>A0A6N9I2C6_9LACO</name>
<evidence type="ECO:0000313" key="2">
    <source>
        <dbReference type="EMBL" id="MYV16884.1"/>
    </source>
</evidence>
<evidence type="ECO:0000256" key="1">
    <source>
        <dbReference type="SAM" id="Phobius"/>
    </source>
</evidence>
<organism evidence="2 3">
    <name type="scientific">Furfurilactobacillus milii</name>
    <dbReference type="NCBI Taxonomy" id="2888272"/>
    <lineage>
        <taxon>Bacteria</taxon>
        <taxon>Bacillati</taxon>
        <taxon>Bacillota</taxon>
        <taxon>Bacilli</taxon>
        <taxon>Lactobacillales</taxon>
        <taxon>Lactobacillaceae</taxon>
        <taxon>Furfurilactobacillus</taxon>
    </lineage>
</organism>
<feature type="transmembrane region" description="Helical" evidence="1">
    <location>
        <begin position="322"/>
        <end position="340"/>
    </location>
</feature>
<feature type="transmembrane region" description="Helical" evidence="1">
    <location>
        <begin position="184"/>
        <end position="213"/>
    </location>
</feature>
<dbReference type="Pfam" id="PF05975">
    <property type="entry name" value="EcsB"/>
    <property type="match status" value="1"/>
</dbReference>
<accession>A0A6N9I2C6</accession>
<gene>
    <name evidence="2" type="ORF">GB993_05065</name>
</gene>
<protein>
    <submittedName>
        <fullName evidence="2">ABC transporter permease</fullName>
    </submittedName>
</protein>